<reference evidence="15 16" key="1">
    <citation type="submission" date="2016-10" db="EMBL/GenBank/DDBJ databases">
        <title>Description of Gloeomargarita lithophora gen. nov., sp. nov., a thylakoid-bearing basal-branching cyanobacterium with intracellular carbonates, and proposal for Gloeomargaritales ord. nov.</title>
        <authorList>
            <person name="Moreira D."/>
            <person name="Tavera R."/>
            <person name="Benzerara K."/>
            <person name="Skouri-Panet F."/>
            <person name="Couradeau E."/>
            <person name="Gerard E."/>
            <person name="Loussert C."/>
            <person name="Novelo E."/>
            <person name="Zivanovic Y."/>
            <person name="Lopez-Garcia P."/>
        </authorList>
    </citation>
    <scope>NUCLEOTIDE SEQUENCE [LARGE SCALE GENOMIC DNA]</scope>
    <source>
        <strain evidence="15 16">D10</strain>
    </source>
</reference>
<keyword evidence="16" id="KW-1185">Reference proteome</keyword>
<dbReference type="GO" id="GO:0008270">
    <property type="term" value="F:zinc ion binding"/>
    <property type="evidence" value="ECO:0007669"/>
    <property type="project" value="UniProtKB-UniRule"/>
</dbReference>
<comment type="subcellular location">
    <subcellularLocation>
        <location evidence="1 13">Cytoplasm</location>
    </subcellularLocation>
</comment>
<dbReference type="Pfam" id="PF23493">
    <property type="entry name" value="CysS_C"/>
    <property type="match status" value="1"/>
</dbReference>
<evidence type="ECO:0000256" key="5">
    <source>
        <dbReference type="ARBA" id="ARBA00022598"/>
    </source>
</evidence>
<feature type="binding site" evidence="13">
    <location>
        <position position="241"/>
    </location>
    <ligand>
        <name>Zn(2+)</name>
        <dbReference type="ChEBI" id="CHEBI:29105"/>
    </ligand>
</feature>
<feature type="binding site" evidence="13">
    <location>
        <position position="212"/>
    </location>
    <ligand>
        <name>Zn(2+)</name>
        <dbReference type="ChEBI" id="CHEBI:29105"/>
    </ligand>
</feature>
<dbReference type="GO" id="GO:0006423">
    <property type="term" value="P:cysteinyl-tRNA aminoacylation"/>
    <property type="evidence" value="ECO:0007669"/>
    <property type="project" value="UniProtKB-UniRule"/>
</dbReference>
<dbReference type="Gene3D" id="3.40.50.620">
    <property type="entry name" value="HUPs"/>
    <property type="match status" value="1"/>
</dbReference>
<dbReference type="GO" id="GO:0004817">
    <property type="term" value="F:cysteine-tRNA ligase activity"/>
    <property type="evidence" value="ECO:0007669"/>
    <property type="project" value="UniProtKB-UniRule"/>
</dbReference>
<evidence type="ECO:0000256" key="9">
    <source>
        <dbReference type="ARBA" id="ARBA00022840"/>
    </source>
</evidence>
<feature type="binding site" evidence="13">
    <location>
        <position position="272"/>
    </location>
    <ligand>
        <name>ATP</name>
        <dbReference type="ChEBI" id="CHEBI:30616"/>
    </ligand>
</feature>
<evidence type="ECO:0000256" key="3">
    <source>
        <dbReference type="ARBA" id="ARBA00011245"/>
    </source>
</evidence>
<comment type="cofactor">
    <cofactor evidence="13">
        <name>Zn(2+)</name>
        <dbReference type="ChEBI" id="CHEBI:29105"/>
    </cofactor>
    <text evidence="13">Binds 1 zinc ion per subunit.</text>
</comment>
<dbReference type="PANTHER" id="PTHR10890">
    <property type="entry name" value="CYSTEINYL-TRNA SYNTHETASE"/>
    <property type="match status" value="1"/>
</dbReference>
<dbReference type="PANTHER" id="PTHR10890:SF3">
    <property type="entry name" value="CYSTEINE--TRNA LIGASE, CYTOPLASMIC"/>
    <property type="match status" value="1"/>
</dbReference>
<dbReference type="InterPro" id="IPR032678">
    <property type="entry name" value="tRNA-synt_1_cat_dom"/>
</dbReference>
<evidence type="ECO:0000256" key="7">
    <source>
        <dbReference type="ARBA" id="ARBA00022741"/>
    </source>
</evidence>
<keyword evidence="4 13" id="KW-0963">Cytoplasm</keyword>
<feature type="short sequence motif" description="'KMSKS' region" evidence="13">
    <location>
        <begin position="269"/>
        <end position="273"/>
    </location>
</feature>
<keyword evidence="6 13" id="KW-0479">Metal-binding</keyword>
<keyword evidence="8 13" id="KW-0862">Zinc</keyword>
<dbReference type="SUPFAM" id="SSF52374">
    <property type="entry name" value="Nucleotidylyl transferase"/>
    <property type="match status" value="1"/>
</dbReference>
<dbReference type="FunFam" id="3.40.50.620:FF:000009">
    <property type="entry name" value="Cysteine--tRNA ligase"/>
    <property type="match status" value="1"/>
</dbReference>
<dbReference type="GO" id="GO:0005524">
    <property type="term" value="F:ATP binding"/>
    <property type="evidence" value="ECO:0007669"/>
    <property type="project" value="UniProtKB-UniRule"/>
</dbReference>
<evidence type="ECO:0000256" key="8">
    <source>
        <dbReference type="ARBA" id="ARBA00022833"/>
    </source>
</evidence>
<gene>
    <name evidence="13 15" type="primary">cysS</name>
    <name evidence="15" type="ORF">GlitD10_0148</name>
</gene>
<feature type="domain" description="Cysteinyl-tRNA synthetase class Ia DALR" evidence="14">
    <location>
        <begin position="349"/>
        <end position="419"/>
    </location>
</feature>
<evidence type="ECO:0000256" key="1">
    <source>
        <dbReference type="ARBA" id="ARBA00004496"/>
    </source>
</evidence>
<dbReference type="RefSeq" id="WP_071453185.1">
    <property type="nucleotide sequence ID" value="NZ_CP017675.1"/>
</dbReference>
<dbReference type="Proteomes" id="UP000180235">
    <property type="component" value="Chromosome"/>
</dbReference>
<dbReference type="PRINTS" id="PR00983">
    <property type="entry name" value="TRNASYNTHCYS"/>
</dbReference>
<keyword evidence="5 13" id="KW-0436">Ligase</keyword>
<name>A0A1J0A964_9CYAN</name>
<comment type="catalytic activity">
    <reaction evidence="12 13">
        <text>tRNA(Cys) + L-cysteine + ATP = L-cysteinyl-tRNA(Cys) + AMP + diphosphate</text>
        <dbReference type="Rhea" id="RHEA:17773"/>
        <dbReference type="Rhea" id="RHEA-COMP:9661"/>
        <dbReference type="Rhea" id="RHEA-COMP:9679"/>
        <dbReference type="ChEBI" id="CHEBI:30616"/>
        <dbReference type="ChEBI" id="CHEBI:33019"/>
        <dbReference type="ChEBI" id="CHEBI:35235"/>
        <dbReference type="ChEBI" id="CHEBI:78442"/>
        <dbReference type="ChEBI" id="CHEBI:78517"/>
        <dbReference type="ChEBI" id="CHEBI:456215"/>
        <dbReference type="EC" id="6.1.1.16"/>
    </reaction>
</comment>
<dbReference type="Gene3D" id="1.20.120.1910">
    <property type="entry name" value="Cysteine-tRNA ligase, C-terminal anti-codon recognition domain"/>
    <property type="match status" value="1"/>
</dbReference>
<keyword evidence="9 13" id="KW-0067">ATP-binding</keyword>
<dbReference type="KEGG" id="glt:GlitD10_0148"/>
<sequence length="485" mass="55623">MTLTVYNSRTRQLEPLEPERDSIITMYVCGVTVYDFCHLGHARTYVVWDVVRRYLEHLEYDVHHVQNITDIDDKILKKAQAENVEMGHITEQYIKAYNEDMTRLNILPAQQYPRATESISDMIQLIQSLESLGYAYAVAGDVYYAVERFPRYGNLSHRNLEQMQSGASGRVDKEAKIKRHPLDFALWKSAKPGEPAWDSPWGPGRPGWHIECSAMVHKTLGASIDIHAGGSDLIFPHHENEIAQSEPITQKPLARYWLHNGFVTVDGEKMSKSLGNFRTIRDVLNHYEPMALRLLILQSHYRQPIECTPTALNAAQSGWQTLQQGAGVYDLQELATLNKTDCDPEILAQFEHGMDADFNTPIALAILFGLAKKLKRIDHKQYYSDKTHIPEGSYQLWQTFVYLAQNVLGLKFTPPAPITATTIDEDRATIQLFSDEIQELIRRRQQARQTKNYREADRIRQELTEKGFQIIDQPNGETLIVEQTR</sequence>
<dbReference type="NCBIfam" id="TIGR00435">
    <property type="entry name" value="cysS"/>
    <property type="match status" value="1"/>
</dbReference>
<comment type="subunit">
    <text evidence="3 13">Monomer.</text>
</comment>
<keyword evidence="7 13" id="KW-0547">Nucleotide-binding</keyword>
<feature type="binding site" evidence="13">
    <location>
        <position position="237"/>
    </location>
    <ligand>
        <name>Zn(2+)</name>
        <dbReference type="ChEBI" id="CHEBI:29105"/>
    </ligand>
</feature>
<evidence type="ECO:0000256" key="4">
    <source>
        <dbReference type="ARBA" id="ARBA00022490"/>
    </source>
</evidence>
<keyword evidence="11 13" id="KW-0030">Aminoacyl-tRNA synthetase</keyword>
<feature type="short sequence motif" description="'HIGH' region" evidence="13">
    <location>
        <begin position="31"/>
        <end position="41"/>
    </location>
</feature>
<dbReference type="OrthoDB" id="9815130at2"/>
<evidence type="ECO:0000313" key="16">
    <source>
        <dbReference type="Proteomes" id="UP000180235"/>
    </source>
</evidence>
<evidence type="ECO:0000259" key="14">
    <source>
        <dbReference type="SMART" id="SM00840"/>
    </source>
</evidence>
<evidence type="ECO:0000256" key="13">
    <source>
        <dbReference type="HAMAP-Rule" id="MF_00041"/>
    </source>
</evidence>
<keyword evidence="10 13" id="KW-0648">Protein biosynthesis</keyword>
<dbReference type="SMART" id="SM00840">
    <property type="entry name" value="DALR_2"/>
    <property type="match status" value="1"/>
</dbReference>
<comment type="similarity">
    <text evidence="2 13">Belongs to the class-I aminoacyl-tRNA synthetase family.</text>
</comment>
<dbReference type="Pfam" id="PF01406">
    <property type="entry name" value="tRNA-synt_1e"/>
    <property type="match status" value="1"/>
</dbReference>
<dbReference type="InterPro" id="IPR009080">
    <property type="entry name" value="tRNAsynth_Ia_anticodon-bd"/>
</dbReference>
<evidence type="ECO:0000256" key="10">
    <source>
        <dbReference type="ARBA" id="ARBA00022917"/>
    </source>
</evidence>
<dbReference type="GO" id="GO:0005829">
    <property type="term" value="C:cytosol"/>
    <property type="evidence" value="ECO:0007669"/>
    <property type="project" value="TreeGrafter"/>
</dbReference>
<dbReference type="InterPro" id="IPR015273">
    <property type="entry name" value="Cys-tRNA-synt_Ia_DALR"/>
</dbReference>
<dbReference type="EC" id="6.1.1.16" evidence="13"/>
<accession>A0A1J0A964</accession>
<dbReference type="STRING" id="1188229.GlitD10_0148"/>
<evidence type="ECO:0000256" key="2">
    <source>
        <dbReference type="ARBA" id="ARBA00005594"/>
    </source>
</evidence>
<dbReference type="InterPro" id="IPR014729">
    <property type="entry name" value="Rossmann-like_a/b/a_fold"/>
</dbReference>
<dbReference type="HAMAP" id="MF_00041">
    <property type="entry name" value="Cys_tRNA_synth"/>
    <property type="match status" value="1"/>
</dbReference>
<dbReference type="CDD" id="cd00672">
    <property type="entry name" value="CysRS_core"/>
    <property type="match status" value="1"/>
</dbReference>
<proteinExistence type="inferred from homology"/>
<dbReference type="AlphaFoldDB" id="A0A1J0A964"/>
<dbReference type="SUPFAM" id="SSF47323">
    <property type="entry name" value="Anticodon-binding domain of a subclass of class I aminoacyl-tRNA synthetases"/>
    <property type="match status" value="1"/>
</dbReference>
<evidence type="ECO:0000256" key="6">
    <source>
        <dbReference type="ARBA" id="ARBA00022723"/>
    </source>
</evidence>
<organism evidence="15 16">
    <name type="scientific">Gloeomargarita lithophora Alchichica-D10</name>
    <dbReference type="NCBI Taxonomy" id="1188229"/>
    <lineage>
        <taxon>Bacteria</taxon>
        <taxon>Bacillati</taxon>
        <taxon>Cyanobacteriota</taxon>
        <taxon>Cyanophyceae</taxon>
        <taxon>Gloeomargaritales</taxon>
        <taxon>Gloeomargaritaceae</taxon>
        <taxon>Gloeomargarita</taxon>
    </lineage>
</organism>
<protein>
    <recommendedName>
        <fullName evidence="13">Cysteine--tRNA ligase</fullName>
        <ecNumber evidence="13">6.1.1.16</ecNumber>
    </recommendedName>
    <alternativeName>
        <fullName evidence="13">Cysteinyl-tRNA synthetase</fullName>
        <shortName evidence="13">CysRS</shortName>
    </alternativeName>
</protein>
<evidence type="ECO:0000256" key="12">
    <source>
        <dbReference type="ARBA" id="ARBA00047398"/>
    </source>
</evidence>
<dbReference type="EMBL" id="CP017675">
    <property type="protein sequence ID" value="APB32449.1"/>
    <property type="molecule type" value="Genomic_DNA"/>
</dbReference>
<evidence type="ECO:0000256" key="11">
    <source>
        <dbReference type="ARBA" id="ARBA00023146"/>
    </source>
</evidence>
<feature type="binding site" evidence="13">
    <location>
        <position position="29"/>
    </location>
    <ligand>
        <name>Zn(2+)</name>
        <dbReference type="ChEBI" id="CHEBI:29105"/>
    </ligand>
</feature>
<dbReference type="InterPro" id="IPR056411">
    <property type="entry name" value="CysS_C"/>
</dbReference>
<evidence type="ECO:0000313" key="15">
    <source>
        <dbReference type="EMBL" id="APB32449.1"/>
    </source>
</evidence>
<dbReference type="Pfam" id="PF09190">
    <property type="entry name" value="DALR_2"/>
    <property type="match status" value="1"/>
</dbReference>
<dbReference type="InterPro" id="IPR015803">
    <property type="entry name" value="Cys-tRNA-ligase"/>
</dbReference>
<dbReference type="InterPro" id="IPR024909">
    <property type="entry name" value="Cys-tRNA/MSH_ligase"/>
</dbReference>